<feature type="region of interest" description="Disordered" evidence="1">
    <location>
        <begin position="1"/>
        <end position="26"/>
    </location>
</feature>
<dbReference type="Proteomes" id="UP000028534">
    <property type="component" value="Unassembled WGS sequence"/>
</dbReference>
<name>A0A084ESZ6_SPHYA</name>
<protein>
    <submittedName>
        <fullName evidence="2">Uncharacterized protein</fullName>
    </submittedName>
</protein>
<sequence>MGEACDFPAVPNDAPPPEAVSEGPAIATSIGRLKNLKRVRLS</sequence>
<evidence type="ECO:0000313" key="3">
    <source>
        <dbReference type="Proteomes" id="UP000028534"/>
    </source>
</evidence>
<comment type="caution">
    <text evidence="2">The sequence shown here is derived from an EMBL/GenBank/DDBJ whole genome shotgun (WGS) entry which is preliminary data.</text>
</comment>
<evidence type="ECO:0000256" key="1">
    <source>
        <dbReference type="SAM" id="MobiDB-lite"/>
    </source>
</evidence>
<evidence type="ECO:0000313" key="2">
    <source>
        <dbReference type="EMBL" id="KEZ21088.1"/>
    </source>
</evidence>
<dbReference type="EMBL" id="JGVR01000002">
    <property type="protein sequence ID" value="KEZ21088.1"/>
    <property type="molecule type" value="Genomic_DNA"/>
</dbReference>
<dbReference type="PATRIC" id="fig|13690.10.peg.561"/>
<accession>A0A084ESZ6</accession>
<organism evidence="2 3">
    <name type="scientific">Sphingobium yanoikuyae</name>
    <name type="common">Sphingomonas yanoikuyae</name>
    <dbReference type="NCBI Taxonomy" id="13690"/>
    <lineage>
        <taxon>Bacteria</taxon>
        <taxon>Pseudomonadati</taxon>
        <taxon>Pseudomonadota</taxon>
        <taxon>Alphaproteobacteria</taxon>
        <taxon>Sphingomonadales</taxon>
        <taxon>Sphingomonadaceae</taxon>
        <taxon>Sphingobium</taxon>
    </lineage>
</organism>
<proteinExistence type="predicted"/>
<dbReference type="AlphaFoldDB" id="A0A084ESZ6"/>
<gene>
    <name evidence="2" type="ORF">CP98_00537</name>
</gene>
<reference evidence="2 3" key="1">
    <citation type="submission" date="2014-03" db="EMBL/GenBank/DDBJ databases">
        <title>Genome sequence of Sphingobium yanoikuyae B1.</title>
        <authorList>
            <person name="Gan H.M."/>
            <person name="Gan H.Y."/>
            <person name="Savka M.A."/>
        </authorList>
    </citation>
    <scope>NUCLEOTIDE SEQUENCE [LARGE SCALE GENOMIC DNA]</scope>
    <source>
        <strain evidence="2 3">B1</strain>
    </source>
</reference>